<dbReference type="Proteomes" id="UP000054477">
    <property type="component" value="Unassembled WGS sequence"/>
</dbReference>
<keyword evidence="3" id="KW-1185">Reference proteome</keyword>
<accession>A0A0C9XQJ4</accession>
<proteinExistence type="predicted"/>
<organism evidence="2 3">
    <name type="scientific">Laccaria amethystina LaAM-08-1</name>
    <dbReference type="NCBI Taxonomy" id="1095629"/>
    <lineage>
        <taxon>Eukaryota</taxon>
        <taxon>Fungi</taxon>
        <taxon>Dikarya</taxon>
        <taxon>Basidiomycota</taxon>
        <taxon>Agaricomycotina</taxon>
        <taxon>Agaricomycetes</taxon>
        <taxon>Agaricomycetidae</taxon>
        <taxon>Agaricales</taxon>
        <taxon>Agaricineae</taxon>
        <taxon>Hydnangiaceae</taxon>
        <taxon>Laccaria</taxon>
    </lineage>
</organism>
<reference evidence="2 3" key="1">
    <citation type="submission" date="2014-04" db="EMBL/GenBank/DDBJ databases">
        <authorList>
            <consortium name="DOE Joint Genome Institute"/>
            <person name="Kuo A."/>
            <person name="Kohler A."/>
            <person name="Nagy L.G."/>
            <person name="Floudas D."/>
            <person name="Copeland A."/>
            <person name="Barry K.W."/>
            <person name="Cichocki N."/>
            <person name="Veneault-Fourrey C."/>
            <person name="LaButti K."/>
            <person name="Lindquist E.A."/>
            <person name="Lipzen A."/>
            <person name="Lundell T."/>
            <person name="Morin E."/>
            <person name="Murat C."/>
            <person name="Sun H."/>
            <person name="Tunlid A."/>
            <person name="Henrissat B."/>
            <person name="Grigoriev I.V."/>
            <person name="Hibbett D.S."/>
            <person name="Martin F."/>
            <person name="Nordberg H.P."/>
            <person name="Cantor M.N."/>
            <person name="Hua S.X."/>
        </authorList>
    </citation>
    <scope>NUCLEOTIDE SEQUENCE [LARGE SCALE GENOMIC DNA]</scope>
    <source>
        <strain evidence="2 3">LaAM-08-1</strain>
    </source>
</reference>
<dbReference type="PANTHER" id="PTHR34706:SF1">
    <property type="entry name" value="VWFA DOMAIN-CONTAINING PROTEIN"/>
    <property type="match status" value="1"/>
</dbReference>
<gene>
    <name evidence="2" type="ORF">K443DRAFT_121259</name>
</gene>
<dbReference type="AlphaFoldDB" id="A0A0C9XQJ4"/>
<dbReference type="OrthoDB" id="2142040at2759"/>
<dbReference type="PANTHER" id="PTHR34706">
    <property type="entry name" value="SLR1338 PROTEIN"/>
    <property type="match status" value="1"/>
</dbReference>
<evidence type="ECO:0000313" key="2">
    <source>
        <dbReference type="EMBL" id="KIK03919.1"/>
    </source>
</evidence>
<dbReference type="EMBL" id="KN838575">
    <property type="protein sequence ID" value="KIK03919.1"/>
    <property type="molecule type" value="Genomic_DNA"/>
</dbReference>
<feature type="region of interest" description="Disordered" evidence="1">
    <location>
        <begin position="561"/>
        <end position="591"/>
    </location>
</feature>
<sequence>MTFADAKFLPSGTYAIVNVEHNRSISFNKEGECFSASEVDYGVSPPDVFADIGPDAEEGEDIASIKNPPKPHQIYSPTQPDLFWNLPNGDDGASLQLSADRDNRASFWKFKKLEKVDDDSQPPDPMKQFVAAPAKRPTQLDSAIKNAFAVTIPAGWLTTISSVSCGSCVNLVRVRRLVNGGLEKEDLISGWDTIDKAMSVDGSDSDSLALPSAEDAYVLVIEAFNSSNRARKDPRKLPGFKDLSTNLRVITIFDESDVSSSGRTQNAIITIHASVKVAVDLNDPGNTVNKGYKEDLDSPRPAHMDQWLKMLTVAIYQAPEDVVQIFGKIKPKAAYGQIKPINIVILTNSPPSDNPTRTIRAAAQKLNQGLHHPNAIAIQFTQIGNDKLAKTALKKLSDDPSFNIVDTVTFGNKFTPENLQNSVLNAMHPSVRAKVASSSGLQFGAAFQVFYALDFHLIPKFLVHYRVYNDEGAIVTRRPAYLTDTYLGRVRSKWVAPPHNAGSLRHCLALMESIDPTATTLFAALSSKSALADDIPISFKTNQTLDIAPDEPVALLTRAKPGDGLKPGTENLRVPPDAQSPLTPRFQDGKWPGSTPDNHVMFKFTTQLPLPTFSEGSRYMILNSSGKAMTLWPWSNLYLCNIVAHPQHRPNTALHFYLKTQNDGGIALRSVNSGQWAGPNFRTYPTEHSYYFIPTESKGWFSDSICPDKTSRQAFFETQIPYLNHENVELRVMALNTNDPLQRWRVVPAP</sequence>
<protein>
    <submittedName>
        <fullName evidence="2">Uncharacterized protein</fullName>
    </submittedName>
</protein>
<name>A0A0C9XQJ4_9AGAR</name>
<dbReference type="STRING" id="1095629.A0A0C9XQJ4"/>
<evidence type="ECO:0000256" key="1">
    <source>
        <dbReference type="SAM" id="MobiDB-lite"/>
    </source>
</evidence>
<evidence type="ECO:0000313" key="3">
    <source>
        <dbReference type="Proteomes" id="UP000054477"/>
    </source>
</evidence>
<dbReference type="HOGENOM" id="CLU_016819_0_0_1"/>
<reference evidence="3" key="2">
    <citation type="submission" date="2015-01" db="EMBL/GenBank/DDBJ databases">
        <title>Evolutionary Origins and Diversification of the Mycorrhizal Mutualists.</title>
        <authorList>
            <consortium name="DOE Joint Genome Institute"/>
            <consortium name="Mycorrhizal Genomics Consortium"/>
            <person name="Kohler A."/>
            <person name="Kuo A."/>
            <person name="Nagy L.G."/>
            <person name="Floudas D."/>
            <person name="Copeland A."/>
            <person name="Barry K.W."/>
            <person name="Cichocki N."/>
            <person name="Veneault-Fourrey C."/>
            <person name="LaButti K."/>
            <person name="Lindquist E.A."/>
            <person name="Lipzen A."/>
            <person name="Lundell T."/>
            <person name="Morin E."/>
            <person name="Murat C."/>
            <person name="Riley R."/>
            <person name="Ohm R."/>
            <person name="Sun H."/>
            <person name="Tunlid A."/>
            <person name="Henrissat B."/>
            <person name="Grigoriev I.V."/>
            <person name="Hibbett D.S."/>
            <person name="Martin F."/>
        </authorList>
    </citation>
    <scope>NUCLEOTIDE SEQUENCE [LARGE SCALE GENOMIC DNA]</scope>
    <source>
        <strain evidence="3">LaAM-08-1</strain>
    </source>
</reference>